<dbReference type="InterPro" id="IPR044440">
    <property type="entry name" value="GABAb_receptor_plant_PBP1"/>
</dbReference>
<dbReference type="EMBL" id="BTGU01000296">
    <property type="protein sequence ID" value="GMN66177.1"/>
    <property type="molecule type" value="Genomic_DNA"/>
</dbReference>
<keyword evidence="3" id="KW-0812">Transmembrane</keyword>
<evidence type="ECO:0000256" key="2">
    <source>
        <dbReference type="ARBA" id="ARBA00022448"/>
    </source>
</evidence>
<keyword evidence="2" id="KW-0813">Transport</keyword>
<evidence type="ECO:0000256" key="5">
    <source>
        <dbReference type="ARBA" id="ARBA00023065"/>
    </source>
</evidence>
<dbReference type="InterPro" id="IPR001320">
    <property type="entry name" value="Iontro_rcpt_C"/>
</dbReference>
<dbReference type="EMBL" id="BTGU01000297">
    <property type="protein sequence ID" value="GMN66178.1"/>
    <property type="molecule type" value="Genomic_DNA"/>
</dbReference>
<dbReference type="InterPro" id="IPR001828">
    <property type="entry name" value="ANF_lig-bd_rcpt"/>
</dbReference>
<evidence type="ECO:0000313" key="14">
    <source>
        <dbReference type="EMBL" id="GMN66172.1"/>
    </source>
</evidence>
<dbReference type="GO" id="GO:0016020">
    <property type="term" value="C:membrane"/>
    <property type="evidence" value="ECO:0007669"/>
    <property type="project" value="UniProtKB-SubCell"/>
</dbReference>
<evidence type="ECO:0000256" key="10">
    <source>
        <dbReference type="ARBA" id="ARBA00023303"/>
    </source>
</evidence>
<keyword evidence="17" id="KW-1185">Reference proteome</keyword>
<evidence type="ECO:0000313" key="17">
    <source>
        <dbReference type="Proteomes" id="UP001187192"/>
    </source>
</evidence>
<dbReference type="GO" id="GO:0015276">
    <property type="term" value="F:ligand-gated monoatomic ion channel activity"/>
    <property type="evidence" value="ECO:0007669"/>
    <property type="project" value="InterPro"/>
</dbReference>
<keyword evidence="7" id="KW-0675">Receptor</keyword>
<dbReference type="FunFam" id="3.40.190.10:FF:000291">
    <property type="entry name" value="Glutamate receptor"/>
    <property type="match status" value="1"/>
</dbReference>
<comment type="caution">
    <text evidence="15">The sequence shown here is derived from an EMBL/GenBank/DDBJ whole genome shotgun (WGS) entry which is preliminary data.</text>
</comment>
<dbReference type="Gene3D" id="3.40.50.2300">
    <property type="match status" value="3"/>
</dbReference>
<gene>
    <name evidence="13" type="ORF">TIFTF001_035238</name>
    <name evidence="14" type="ORF">TIFTF001_035240</name>
    <name evidence="15" type="ORF">TIFTF001_035244</name>
    <name evidence="16" type="ORF">TIFTF001_035246</name>
</gene>
<dbReference type="Gene3D" id="3.40.190.10">
    <property type="entry name" value="Periplasmic binding protein-like II"/>
    <property type="match status" value="1"/>
</dbReference>
<dbReference type="EMBL" id="BTGU01000294">
    <property type="protein sequence ID" value="GMN66171.1"/>
    <property type="molecule type" value="Genomic_DNA"/>
</dbReference>
<evidence type="ECO:0000256" key="3">
    <source>
        <dbReference type="ARBA" id="ARBA00022692"/>
    </source>
</evidence>
<comment type="subcellular location">
    <subcellularLocation>
        <location evidence="1">Membrane</location>
        <topology evidence="1">Multi-pass membrane protein</topology>
    </subcellularLocation>
</comment>
<dbReference type="SUPFAM" id="SSF53850">
    <property type="entry name" value="Periplasmic binding protein-like II"/>
    <property type="match status" value="1"/>
</dbReference>
<keyword evidence="10" id="KW-0407">Ion channel</keyword>
<dbReference type="SUPFAM" id="SSF53822">
    <property type="entry name" value="Periplasmic binding protein-like I"/>
    <property type="match status" value="1"/>
</dbReference>
<dbReference type="SMART" id="SM00079">
    <property type="entry name" value="PBPe"/>
    <property type="match status" value="1"/>
</dbReference>
<protein>
    <recommendedName>
        <fullName evidence="12">Ionotropic glutamate receptor C-terminal domain-containing protein</fullName>
    </recommendedName>
</protein>
<name>A0AA88E183_FICCA</name>
<dbReference type="InterPro" id="IPR019594">
    <property type="entry name" value="Glu/Gly-bd"/>
</dbReference>
<dbReference type="FunFam" id="3.40.50.2300:FF:000081">
    <property type="entry name" value="Glutamate receptor"/>
    <property type="match status" value="1"/>
</dbReference>
<dbReference type="PANTHER" id="PTHR34836:SF7">
    <property type="entry name" value="RECEPTOR LIGAND BINDING REGION DOMAIN-CONTAINING PROTEIN"/>
    <property type="match status" value="1"/>
</dbReference>
<proteinExistence type="predicted"/>
<evidence type="ECO:0000259" key="12">
    <source>
        <dbReference type="SMART" id="SM00079"/>
    </source>
</evidence>
<accession>A0AA88E183</accession>
<evidence type="ECO:0000256" key="4">
    <source>
        <dbReference type="ARBA" id="ARBA00022989"/>
    </source>
</evidence>
<sequence>MHNKSLLRLLFTTLSPVLVSFCFAQNGTQRVVRVGVILDWDSSVGNLAKDYISVALSDFYAKHENYQTRLDPTMKDSENDVVVAASAALELMKEVDIHAIIGPQRSTQAKFIINLGQKAKIPIISFSATSPSLSPKDNPFFVRTAQDDGSQVKAIASIVHKYGWREVVLIYEDTEYGNGLIPYLTDAFRKINTRVSYRSVISPSSDYQKKILKELGKIMARETRVLLVHVTATIGSEVFRQAAEIGMMSEGFAWIVTDGLSTLLDPVHSNVFDSMQGVLGVRPYVPLSKGLKEFKRKWKRERLLTNKGAKNYMHYYNSEINLFGLWAYDTIWALARVVELVAQKNSSVFRPKTVGMEALGLGVSKSGPMLLKMLERTKFEGLSGEFHLRRRQLKPTAYEITNVIGKRERVIGYWTAKKGIISAAKVANLSRTSSENELKMIVWPGSTKFPPKGWVIPIVGQKLKIGVPVKNGFQEFFKVEWDPHTDEPKFSGFAHDLFLAALDKLPFALPFKFVPYSNSSRKIAGTYNELLYQIKLKKFDAVVGDTTINANRTSYVDFTLPYSDPGVSMVVKIKDNEKKNIWIFLKPLSWDLWLTTGGAVTPEFLRFIFYRNFV</sequence>
<feature type="chain" id="PRO_5041891673" description="Ionotropic glutamate receptor C-terminal domain-containing protein" evidence="11">
    <location>
        <begin position="25"/>
        <end position="614"/>
    </location>
</feature>
<reference evidence="15" key="1">
    <citation type="submission" date="2023-07" db="EMBL/GenBank/DDBJ databases">
        <title>draft genome sequence of fig (Ficus carica).</title>
        <authorList>
            <person name="Takahashi T."/>
            <person name="Nishimura K."/>
        </authorList>
    </citation>
    <scope>NUCLEOTIDE SEQUENCE</scope>
</reference>
<dbReference type="InterPro" id="IPR028082">
    <property type="entry name" value="Peripla_BP_I"/>
</dbReference>
<dbReference type="PANTHER" id="PTHR34836">
    <property type="entry name" value="OS06G0188250 PROTEIN"/>
    <property type="match status" value="1"/>
</dbReference>
<evidence type="ECO:0000256" key="6">
    <source>
        <dbReference type="ARBA" id="ARBA00023136"/>
    </source>
</evidence>
<keyword evidence="4" id="KW-1133">Transmembrane helix</keyword>
<evidence type="ECO:0000313" key="15">
    <source>
        <dbReference type="EMBL" id="GMN66177.1"/>
    </source>
</evidence>
<feature type="domain" description="Ionotropic glutamate receptor C-terminal" evidence="12">
    <location>
        <begin position="462"/>
        <end position="614"/>
    </location>
</feature>
<evidence type="ECO:0000313" key="16">
    <source>
        <dbReference type="EMBL" id="GMN66178.1"/>
    </source>
</evidence>
<dbReference type="Pfam" id="PF01094">
    <property type="entry name" value="ANF_receptor"/>
    <property type="match status" value="1"/>
</dbReference>
<dbReference type="Pfam" id="PF10613">
    <property type="entry name" value="Lig_chan-Glu_bd"/>
    <property type="match status" value="1"/>
</dbReference>
<evidence type="ECO:0000256" key="9">
    <source>
        <dbReference type="ARBA" id="ARBA00023286"/>
    </source>
</evidence>
<keyword evidence="6" id="KW-0472">Membrane</keyword>
<dbReference type="EMBL" id="BTGU01000295">
    <property type="protein sequence ID" value="GMN66172.1"/>
    <property type="molecule type" value="Genomic_DNA"/>
</dbReference>
<evidence type="ECO:0000256" key="1">
    <source>
        <dbReference type="ARBA" id="ARBA00004141"/>
    </source>
</evidence>
<dbReference type="CDD" id="cd19990">
    <property type="entry name" value="PBP1_GABAb_receptor_plant"/>
    <property type="match status" value="1"/>
</dbReference>
<dbReference type="AlphaFoldDB" id="A0AA88E183"/>
<dbReference type="InterPro" id="IPR015683">
    <property type="entry name" value="Ionotropic_Glu_rcpt"/>
</dbReference>
<dbReference type="Proteomes" id="UP001187192">
    <property type="component" value="Unassembled WGS sequence"/>
</dbReference>
<evidence type="ECO:0000256" key="7">
    <source>
        <dbReference type="ARBA" id="ARBA00023170"/>
    </source>
</evidence>
<feature type="signal peptide" evidence="11">
    <location>
        <begin position="1"/>
        <end position="24"/>
    </location>
</feature>
<keyword evidence="11" id="KW-0732">Signal</keyword>
<keyword evidence="9" id="KW-1071">Ligand-gated ion channel</keyword>
<evidence type="ECO:0000256" key="8">
    <source>
        <dbReference type="ARBA" id="ARBA00023180"/>
    </source>
</evidence>
<evidence type="ECO:0000313" key="13">
    <source>
        <dbReference type="EMBL" id="GMN66171.1"/>
    </source>
</evidence>
<organism evidence="15 17">
    <name type="scientific">Ficus carica</name>
    <name type="common">Common fig</name>
    <dbReference type="NCBI Taxonomy" id="3494"/>
    <lineage>
        <taxon>Eukaryota</taxon>
        <taxon>Viridiplantae</taxon>
        <taxon>Streptophyta</taxon>
        <taxon>Embryophyta</taxon>
        <taxon>Tracheophyta</taxon>
        <taxon>Spermatophyta</taxon>
        <taxon>Magnoliopsida</taxon>
        <taxon>eudicotyledons</taxon>
        <taxon>Gunneridae</taxon>
        <taxon>Pentapetalae</taxon>
        <taxon>rosids</taxon>
        <taxon>fabids</taxon>
        <taxon>Rosales</taxon>
        <taxon>Moraceae</taxon>
        <taxon>Ficeae</taxon>
        <taxon>Ficus</taxon>
    </lineage>
</organism>
<keyword evidence="8" id="KW-0325">Glycoprotein</keyword>
<evidence type="ECO:0000256" key="11">
    <source>
        <dbReference type="SAM" id="SignalP"/>
    </source>
</evidence>
<keyword evidence="5" id="KW-0406">Ion transport</keyword>